<accession>A0A520N1B2</accession>
<feature type="transmembrane region" description="Helical" evidence="10">
    <location>
        <begin position="378"/>
        <end position="400"/>
    </location>
</feature>
<dbReference type="PANTHER" id="PTHR47019">
    <property type="entry name" value="LIPID II FLIPPASE MURJ"/>
    <property type="match status" value="1"/>
</dbReference>
<feature type="transmembrane region" description="Helical" evidence="10">
    <location>
        <begin position="438"/>
        <end position="455"/>
    </location>
</feature>
<evidence type="ECO:0000256" key="8">
    <source>
        <dbReference type="ARBA" id="ARBA00060041"/>
    </source>
</evidence>
<gene>
    <name evidence="10 11" type="primary">murJ</name>
    <name evidence="11" type="ORF">EVA92_00545</name>
</gene>
<feature type="transmembrane region" description="Helical" evidence="10">
    <location>
        <begin position="406"/>
        <end position="426"/>
    </location>
</feature>
<evidence type="ECO:0000256" key="6">
    <source>
        <dbReference type="ARBA" id="ARBA00022989"/>
    </source>
</evidence>
<keyword evidence="6 10" id="KW-1133">Transmembrane helix</keyword>
<dbReference type="PRINTS" id="PR01806">
    <property type="entry name" value="VIRFACTRMVIN"/>
</dbReference>
<keyword evidence="2 10" id="KW-1003">Cell membrane</keyword>
<protein>
    <recommendedName>
        <fullName evidence="10">Probable lipid II flippase MurJ</fullName>
    </recommendedName>
</protein>
<feature type="transmembrane region" description="Helical" evidence="10">
    <location>
        <begin position="227"/>
        <end position="251"/>
    </location>
</feature>
<evidence type="ECO:0000256" key="7">
    <source>
        <dbReference type="ARBA" id="ARBA00023136"/>
    </source>
</evidence>
<keyword evidence="4 10" id="KW-0133">Cell shape</keyword>
<evidence type="ECO:0000256" key="2">
    <source>
        <dbReference type="ARBA" id="ARBA00022475"/>
    </source>
</evidence>
<dbReference type="PANTHER" id="PTHR47019:SF1">
    <property type="entry name" value="LIPID II FLIPPASE MURJ"/>
    <property type="match status" value="1"/>
</dbReference>
<reference evidence="11 12" key="1">
    <citation type="submission" date="2019-02" db="EMBL/GenBank/DDBJ databases">
        <title>Prokaryotic population dynamics and viral predation in marine succession experiment using metagenomics: the confinement effect.</title>
        <authorList>
            <person name="Haro-Moreno J.M."/>
            <person name="Rodriguez-Valera F."/>
            <person name="Lopez-Perez M."/>
        </authorList>
    </citation>
    <scope>NUCLEOTIDE SEQUENCE [LARGE SCALE GENOMIC DNA]</scope>
    <source>
        <strain evidence="11">MED-G159</strain>
    </source>
</reference>
<comment type="similarity">
    <text evidence="9 10">Belongs to the MurJ/MviN family.</text>
</comment>
<feature type="transmembrane region" description="Helical" evidence="10">
    <location>
        <begin position="85"/>
        <end position="116"/>
    </location>
</feature>
<proteinExistence type="inferred from homology"/>
<feature type="transmembrane region" description="Helical" evidence="10">
    <location>
        <begin position="128"/>
        <end position="148"/>
    </location>
</feature>
<evidence type="ECO:0000256" key="5">
    <source>
        <dbReference type="ARBA" id="ARBA00022984"/>
    </source>
</evidence>
<dbReference type="InterPro" id="IPR051050">
    <property type="entry name" value="Lipid_II_flippase_MurJ/MviN"/>
</dbReference>
<keyword evidence="3 10" id="KW-0812">Transmembrane</keyword>
<dbReference type="InterPro" id="IPR004268">
    <property type="entry name" value="MurJ"/>
</dbReference>
<dbReference type="EMBL" id="SHBE01000001">
    <property type="protein sequence ID" value="RZO27267.1"/>
    <property type="molecule type" value="Genomic_DNA"/>
</dbReference>
<evidence type="ECO:0000256" key="10">
    <source>
        <dbReference type="HAMAP-Rule" id="MF_02078"/>
    </source>
</evidence>
<evidence type="ECO:0000256" key="4">
    <source>
        <dbReference type="ARBA" id="ARBA00022960"/>
    </source>
</evidence>
<comment type="subcellular location">
    <subcellularLocation>
        <location evidence="10">Cell inner membrane</location>
        <topology evidence="10">Multi-pass membrane protein</topology>
    </subcellularLocation>
    <subcellularLocation>
        <location evidence="1">Cell membrane</location>
        <topology evidence="1">Multi-pass membrane protein</topology>
    </subcellularLocation>
</comment>
<comment type="caution">
    <text evidence="11">The sequence shown here is derived from an EMBL/GenBank/DDBJ whole genome shotgun (WGS) entry which is preliminary data.</text>
</comment>
<keyword evidence="5 10" id="KW-0573">Peptidoglycan synthesis</keyword>
<dbReference type="GO" id="GO:0034204">
    <property type="term" value="P:lipid translocation"/>
    <property type="evidence" value="ECO:0007669"/>
    <property type="project" value="TreeGrafter"/>
</dbReference>
<dbReference type="GO" id="GO:0009252">
    <property type="term" value="P:peptidoglycan biosynthetic process"/>
    <property type="evidence" value="ECO:0007669"/>
    <property type="project" value="UniProtKB-UniRule"/>
</dbReference>
<dbReference type="GO" id="GO:0008360">
    <property type="term" value="P:regulation of cell shape"/>
    <property type="evidence" value="ECO:0007669"/>
    <property type="project" value="UniProtKB-KW"/>
</dbReference>
<evidence type="ECO:0000313" key="12">
    <source>
        <dbReference type="Proteomes" id="UP000315825"/>
    </source>
</evidence>
<sequence length="456" mass="51417">MNISKFWKSSLGFSFFTFISRIFGYIRDLVISSSLGANNIHDIFVVVFRIPNVFRSFFGEGAMSQSLVPSIIEARENQIKFLNQVFTLLVATLLIMAIVVFLFPNVFIALFAPGFVSDSQKFSDAVSFLRIVFPYIFLISLVAFLGAIQNANKYFQVAAATPILFNITLIIFAISFSVLSLNIIGIAIITAGIIQLVFNLWFTYTLKHSLTIDLNFDFNLLRSFFKRLLPAVFAAGIYQINILVDTIYASFLTTGSPTWLYLSERIIQLPLGMFGVAIAVVSLPNISELFQQKKRLQLLNSIFHGFSSVILLGFFAFLGLYFLSEQIVALLFERGEFTSFDTYKTSDSLLAYAFGLPFLMSNKFFNTIYFAISKTSMVLKLGMISLTINIFLNYFFVYVFDLMHVGIALATSFSAIIIYFISLIWLIKNNLMNQRGSILSYAFALFGLAIIFLTIS</sequence>
<feature type="transmembrane region" description="Helical" evidence="10">
    <location>
        <begin position="302"/>
        <end position="323"/>
    </location>
</feature>
<comment type="function">
    <text evidence="8 10">Involved in peptidoglycan biosynthesis. Transports lipid-linked peptidoglycan precursors from the inner to the outer leaflet of the cytoplasmic membrane.</text>
</comment>
<keyword evidence="10" id="KW-0997">Cell inner membrane</keyword>
<feature type="transmembrane region" description="Helical" evidence="10">
    <location>
        <begin position="349"/>
        <end position="371"/>
    </location>
</feature>
<keyword evidence="10" id="KW-0813">Transport</keyword>
<keyword evidence="7 10" id="KW-0472">Membrane</keyword>
<dbReference type="GO" id="GO:0071555">
    <property type="term" value="P:cell wall organization"/>
    <property type="evidence" value="ECO:0007669"/>
    <property type="project" value="UniProtKB-KW"/>
</dbReference>
<comment type="caution">
    <text evidence="10">Lacks conserved residue(s) required for the propagation of feature annotation.</text>
</comment>
<dbReference type="GO" id="GO:0005886">
    <property type="term" value="C:plasma membrane"/>
    <property type="evidence" value="ECO:0007669"/>
    <property type="project" value="UniProtKB-SubCell"/>
</dbReference>
<evidence type="ECO:0000256" key="3">
    <source>
        <dbReference type="ARBA" id="ARBA00022692"/>
    </source>
</evidence>
<dbReference type="AlphaFoldDB" id="A0A520N1B2"/>
<evidence type="ECO:0000256" key="9">
    <source>
        <dbReference type="ARBA" id="ARBA00061532"/>
    </source>
</evidence>
<dbReference type="UniPathway" id="UPA00219"/>
<dbReference type="Pfam" id="PF03023">
    <property type="entry name" value="MurJ"/>
    <property type="match status" value="1"/>
</dbReference>
<feature type="transmembrane region" description="Helical" evidence="10">
    <location>
        <begin position="183"/>
        <end position="206"/>
    </location>
</feature>
<dbReference type="Proteomes" id="UP000315825">
    <property type="component" value="Unassembled WGS sequence"/>
</dbReference>
<dbReference type="GO" id="GO:0015648">
    <property type="term" value="F:lipid-linked peptidoglycan transporter activity"/>
    <property type="evidence" value="ECO:0007669"/>
    <property type="project" value="UniProtKB-UniRule"/>
</dbReference>
<dbReference type="HAMAP" id="MF_02078">
    <property type="entry name" value="MurJ_MviN"/>
    <property type="match status" value="1"/>
</dbReference>
<dbReference type="NCBIfam" id="TIGR01695">
    <property type="entry name" value="murJ_mviN"/>
    <property type="match status" value="1"/>
</dbReference>
<feature type="transmembrane region" description="Helical" evidence="10">
    <location>
        <begin position="271"/>
        <end position="290"/>
    </location>
</feature>
<evidence type="ECO:0000313" key="11">
    <source>
        <dbReference type="EMBL" id="RZO27267.1"/>
    </source>
</evidence>
<name>A0A520N1B2_9GAMM</name>
<keyword evidence="10" id="KW-0961">Cell wall biogenesis/degradation</keyword>
<evidence type="ECO:0000256" key="1">
    <source>
        <dbReference type="ARBA" id="ARBA00004651"/>
    </source>
</evidence>
<dbReference type="CDD" id="cd13123">
    <property type="entry name" value="MATE_MurJ_like"/>
    <property type="match status" value="1"/>
</dbReference>
<comment type="pathway">
    <text evidence="10">Cell wall biogenesis; peptidoglycan biosynthesis.</text>
</comment>
<feature type="transmembrane region" description="Helical" evidence="10">
    <location>
        <begin position="155"/>
        <end position="177"/>
    </location>
</feature>
<organism evidence="11 12">
    <name type="scientific">SAR86 cluster bacterium</name>
    <dbReference type="NCBI Taxonomy" id="2030880"/>
    <lineage>
        <taxon>Bacteria</taxon>
        <taxon>Pseudomonadati</taxon>
        <taxon>Pseudomonadota</taxon>
        <taxon>Gammaproteobacteria</taxon>
        <taxon>SAR86 cluster</taxon>
    </lineage>
</organism>